<name>A0ACB9EVF0_9ASTR</name>
<comment type="caution">
    <text evidence="1">The sequence shown here is derived from an EMBL/GenBank/DDBJ whole genome shotgun (WGS) entry which is preliminary data.</text>
</comment>
<dbReference type="EMBL" id="CM042034">
    <property type="protein sequence ID" value="KAI3762780.1"/>
    <property type="molecule type" value="Genomic_DNA"/>
</dbReference>
<organism evidence="1 2">
    <name type="scientific">Smallanthus sonchifolius</name>
    <dbReference type="NCBI Taxonomy" id="185202"/>
    <lineage>
        <taxon>Eukaryota</taxon>
        <taxon>Viridiplantae</taxon>
        <taxon>Streptophyta</taxon>
        <taxon>Embryophyta</taxon>
        <taxon>Tracheophyta</taxon>
        <taxon>Spermatophyta</taxon>
        <taxon>Magnoliopsida</taxon>
        <taxon>eudicotyledons</taxon>
        <taxon>Gunneridae</taxon>
        <taxon>Pentapetalae</taxon>
        <taxon>asterids</taxon>
        <taxon>campanulids</taxon>
        <taxon>Asterales</taxon>
        <taxon>Asteraceae</taxon>
        <taxon>Asteroideae</taxon>
        <taxon>Heliantheae alliance</taxon>
        <taxon>Millerieae</taxon>
        <taxon>Smallanthus</taxon>
    </lineage>
</organism>
<dbReference type="Proteomes" id="UP001056120">
    <property type="component" value="Linkage Group LG17"/>
</dbReference>
<protein>
    <submittedName>
        <fullName evidence="1">Uncharacterized protein</fullName>
    </submittedName>
</protein>
<sequence>MASKFKGKIKSMGEASLIEMTCIKWSQEEFDKLCDMLTFDQERGLEFISSGMTAADPPGGKISSYAAFFIHCNLCLPITRFIAQLLTFSQVKSHITKAPFSFHDWKERFLYVKRDVIPLVMNVRSATDSFVEPALEHFEGQNWYIALTANHSEIKTLRESALVAVGMSHVWKFPDRVPHYAIGDKGVVFVYNPRPLNSISSSRETFMMLSSDESSGSSDDVPLVHRRVRRACQGDLGDAGSSPKGDVGGEGSGTLKRRKLVLKHKSPPFGDKLLRSPVAKKLKLSDSLKKTEEAALGHVEKPEVMPARQSESAKVVHSPVRQSSIVGRNPRDKVTTADPAKAVTFPDPPPVAHENSHAGVERVKKLEWDLSIAREEATRARELHQKVATDWKVACDQANLKIAKAVDSGKLATARVSTLEGENKGLVESLALRDTELVSRDKEIVDLHAQLKEIESAKDTEAANRVVLEDEVQQLRSDRRWLISECIPRVVDMQGFDEGYRFAEEGLAKTSFELYDVNYQQGLDEKTVEFDNMSFDVLKDMVACATHPDLIELRAKLVGDNEEAGPSRHEEDAVDYGDSGDEEEHVSEDVEDNSKV</sequence>
<evidence type="ECO:0000313" key="1">
    <source>
        <dbReference type="EMBL" id="KAI3762780.1"/>
    </source>
</evidence>
<proteinExistence type="predicted"/>
<accession>A0ACB9EVF0</accession>
<reference evidence="1 2" key="2">
    <citation type="journal article" date="2022" name="Mol. Ecol. Resour.">
        <title>The genomes of chicory, endive, great burdock and yacon provide insights into Asteraceae paleo-polyploidization history and plant inulin production.</title>
        <authorList>
            <person name="Fan W."/>
            <person name="Wang S."/>
            <person name="Wang H."/>
            <person name="Wang A."/>
            <person name="Jiang F."/>
            <person name="Liu H."/>
            <person name="Zhao H."/>
            <person name="Xu D."/>
            <person name="Zhang Y."/>
        </authorList>
    </citation>
    <scope>NUCLEOTIDE SEQUENCE [LARGE SCALE GENOMIC DNA]</scope>
    <source>
        <strain evidence="2">cv. Yunnan</strain>
        <tissue evidence="1">Leaves</tissue>
    </source>
</reference>
<evidence type="ECO:0000313" key="2">
    <source>
        <dbReference type="Proteomes" id="UP001056120"/>
    </source>
</evidence>
<keyword evidence="2" id="KW-1185">Reference proteome</keyword>
<reference evidence="2" key="1">
    <citation type="journal article" date="2022" name="Mol. Ecol. Resour.">
        <title>The genomes of chicory, endive, great burdock and yacon provide insights into Asteraceae palaeo-polyploidization history and plant inulin production.</title>
        <authorList>
            <person name="Fan W."/>
            <person name="Wang S."/>
            <person name="Wang H."/>
            <person name="Wang A."/>
            <person name="Jiang F."/>
            <person name="Liu H."/>
            <person name="Zhao H."/>
            <person name="Xu D."/>
            <person name="Zhang Y."/>
        </authorList>
    </citation>
    <scope>NUCLEOTIDE SEQUENCE [LARGE SCALE GENOMIC DNA]</scope>
    <source>
        <strain evidence="2">cv. Yunnan</strain>
    </source>
</reference>
<gene>
    <name evidence="1" type="ORF">L1987_53221</name>
</gene>